<reference evidence="2 3" key="1">
    <citation type="submission" date="2018-08" db="EMBL/GenBank/DDBJ databases">
        <title>Recombination of ecologically and evolutionarily significant loci maintains genetic cohesion in the Pseudomonas syringae species complex.</title>
        <authorList>
            <person name="Dillon M."/>
            <person name="Thakur S."/>
            <person name="Almeida R.N.D."/>
            <person name="Weir B.S."/>
            <person name="Guttman D.S."/>
        </authorList>
    </citation>
    <scope>NUCLEOTIDE SEQUENCE [LARGE SCALE GENOMIC DNA]</scope>
    <source>
        <strain evidence="2 3">ICMP 8902</strain>
    </source>
</reference>
<sequence length="179" mass="20366">FRVSLEISEGVYISELAVILLYLTEQTSSDLSFIAHTTLARIRMQETLTFIATELHKASSFLLNPCLDQPTKSFYRQWLRGPYELVDQHLSIMPWMLKDPFTVADIYTFVVVRMARSLGINLNELHAIDAFMARMQTRPSVIAALHAEASFERTWQLSDPGPLFSESVEVSLSLLQPSQ</sequence>
<protein>
    <recommendedName>
        <fullName evidence="1">GST C-terminal domain-containing protein</fullName>
    </recommendedName>
</protein>
<name>A0A3M3YU77_9PSED</name>
<feature type="domain" description="GST C-terminal" evidence="1">
    <location>
        <begin position="37"/>
        <end position="157"/>
    </location>
</feature>
<gene>
    <name evidence="2" type="ORF">ALQ33_02134</name>
</gene>
<evidence type="ECO:0000313" key="3">
    <source>
        <dbReference type="Proteomes" id="UP000279372"/>
    </source>
</evidence>
<dbReference type="PANTHER" id="PTHR44051">
    <property type="entry name" value="GLUTATHIONE S-TRANSFERASE-RELATED"/>
    <property type="match status" value="1"/>
</dbReference>
<dbReference type="EMBL" id="RBQB01000227">
    <property type="protein sequence ID" value="RMO86072.1"/>
    <property type="molecule type" value="Genomic_DNA"/>
</dbReference>
<dbReference type="Gene3D" id="3.40.30.10">
    <property type="entry name" value="Glutaredoxin"/>
    <property type="match status" value="1"/>
</dbReference>
<dbReference type="RefSeq" id="WP_122222735.1">
    <property type="nucleotide sequence ID" value="NZ_RBQB01000227.1"/>
</dbReference>
<dbReference type="PROSITE" id="PS50405">
    <property type="entry name" value="GST_CTER"/>
    <property type="match status" value="1"/>
</dbReference>
<dbReference type="Gene3D" id="1.20.1050.10">
    <property type="match status" value="1"/>
</dbReference>
<proteinExistence type="predicted"/>
<dbReference type="Proteomes" id="UP000279372">
    <property type="component" value="Unassembled WGS sequence"/>
</dbReference>
<comment type="caution">
    <text evidence="2">The sequence shown here is derived from an EMBL/GenBank/DDBJ whole genome shotgun (WGS) entry which is preliminary data.</text>
</comment>
<dbReference type="CDD" id="cd03188">
    <property type="entry name" value="GST_C_Beta"/>
    <property type="match status" value="1"/>
</dbReference>
<organism evidence="2 3">
    <name type="scientific">Pseudomonas syringae pv. philadelphi</name>
    <dbReference type="NCBI Taxonomy" id="251706"/>
    <lineage>
        <taxon>Bacteria</taxon>
        <taxon>Pseudomonadati</taxon>
        <taxon>Pseudomonadota</taxon>
        <taxon>Gammaproteobacteria</taxon>
        <taxon>Pseudomonadales</taxon>
        <taxon>Pseudomonadaceae</taxon>
        <taxon>Pseudomonas</taxon>
    </lineage>
</organism>
<accession>A0A3M3YU77</accession>
<dbReference type="InterPro" id="IPR010987">
    <property type="entry name" value="Glutathione-S-Trfase_C-like"/>
</dbReference>
<evidence type="ECO:0000313" key="2">
    <source>
        <dbReference type="EMBL" id="RMO86072.1"/>
    </source>
</evidence>
<evidence type="ECO:0000259" key="1">
    <source>
        <dbReference type="PROSITE" id="PS50405"/>
    </source>
</evidence>
<dbReference type="InterPro" id="IPR036282">
    <property type="entry name" value="Glutathione-S-Trfase_C_sf"/>
</dbReference>
<dbReference type="SUPFAM" id="SSF47616">
    <property type="entry name" value="GST C-terminal domain-like"/>
    <property type="match status" value="1"/>
</dbReference>
<dbReference type="PANTHER" id="PTHR44051:SF8">
    <property type="entry name" value="GLUTATHIONE S-TRANSFERASE GSTA"/>
    <property type="match status" value="1"/>
</dbReference>
<dbReference type="AlphaFoldDB" id="A0A3M3YU77"/>
<feature type="non-terminal residue" evidence="2">
    <location>
        <position position="1"/>
    </location>
</feature>